<feature type="active site" evidence="5">
    <location>
        <position position="265"/>
    </location>
</feature>
<accession>A0A6P4I5G3</accession>
<dbReference type="PRINTS" id="PR00792">
    <property type="entry name" value="PEPSIN"/>
</dbReference>
<sequence>MLRIVFLLVAVLDLTLASRKLMRVPLYSRPKPNKSELFLARNVTNGNERLRVALKTRQNVEFYGYISMGTPEQHFSVIFDTGSSNTWLPSTNCPKSNAVCQRHRQYNSSSSSSHVPDGRNFTLLYGSGSVIGYLSKDTLHLAGVDIPGMVFGEAVFQHQMAFDAVSFDGLVGLSLGILAWKNSTPFLERLCAQRLVEECIFSVYLRRIPGETPSGEIIIGGFDKSLFEGQLHYVPIIMPNSWKLQINQAFVGTKEIGGKVDAILDTGTSLMLMPQKTYFNFLKNLPAKLEDGNYVLSCEQESLPEINLHIGGKVFPLTSDDYLVELVKGEEKICVLAVAPVNMDFWVLGNVFLWRYYTVYDATGKRIGLAKAVQSDG</sequence>
<organism evidence="10 11">
    <name type="scientific">Drosophila kikkawai</name>
    <name type="common">Fruit fly</name>
    <dbReference type="NCBI Taxonomy" id="30033"/>
    <lineage>
        <taxon>Eukaryota</taxon>
        <taxon>Metazoa</taxon>
        <taxon>Ecdysozoa</taxon>
        <taxon>Arthropoda</taxon>
        <taxon>Hexapoda</taxon>
        <taxon>Insecta</taxon>
        <taxon>Pterygota</taxon>
        <taxon>Neoptera</taxon>
        <taxon>Endopterygota</taxon>
        <taxon>Diptera</taxon>
        <taxon>Brachycera</taxon>
        <taxon>Muscomorpha</taxon>
        <taxon>Ephydroidea</taxon>
        <taxon>Drosophilidae</taxon>
        <taxon>Drosophila</taxon>
        <taxon>Sophophora</taxon>
    </lineage>
</organism>
<evidence type="ECO:0000256" key="1">
    <source>
        <dbReference type="ARBA" id="ARBA00007447"/>
    </source>
</evidence>
<feature type="disulfide bond" evidence="6">
    <location>
        <begin position="298"/>
        <end position="334"/>
    </location>
</feature>
<feature type="signal peptide" evidence="8">
    <location>
        <begin position="1"/>
        <end position="17"/>
    </location>
</feature>
<dbReference type="GO" id="GO:0006508">
    <property type="term" value="P:proteolysis"/>
    <property type="evidence" value="ECO:0007669"/>
    <property type="project" value="UniProtKB-KW"/>
</dbReference>
<proteinExistence type="inferred from homology"/>
<evidence type="ECO:0000256" key="4">
    <source>
        <dbReference type="ARBA" id="ARBA00022801"/>
    </source>
</evidence>
<feature type="chain" id="PRO_5028371911" evidence="8">
    <location>
        <begin position="18"/>
        <end position="377"/>
    </location>
</feature>
<feature type="disulfide bond" evidence="6">
    <location>
        <begin position="93"/>
        <end position="100"/>
    </location>
</feature>
<keyword evidence="4 7" id="KW-0378">Hydrolase</keyword>
<name>A0A6P4I5G3_DROKI</name>
<evidence type="ECO:0000313" key="11">
    <source>
        <dbReference type="RefSeq" id="XP_017023395.1"/>
    </source>
</evidence>
<dbReference type="OrthoDB" id="15189at2759"/>
<keyword evidence="3 7" id="KW-0064">Aspartyl protease</keyword>
<dbReference type="InterPro" id="IPR021109">
    <property type="entry name" value="Peptidase_aspartic_dom_sf"/>
</dbReference>
<dbReference type="FunFam" id="2.40.70.10:FF:000115">
    <property type="entry name" value="Lysosomal aspartic protease"/>
    <property type="match status" value="1"/>
</dbReference>
<dbReference type="InterPro" id="IPR033121">
    <property type="entry name" value="PEPTIDASE_A1"/>
</dbReference>
<keyword evidence="8" id="KW-0732">Signal</keyword>
<dbReference type="RefSeq" id="XP_017023395.1">
    <property type="nucleotide sequence ID" value="XM_017167906.3"/>
</dbReference>
<keyword evidence="6" id="KW-1015">Disulfide bond</keyword>
<evidence type="ECO:0000256" key="7">
    <source>
        <dbReference type="RuleBase" id="RU000454"/>
    </source>
</evidence>
<evidence type="ECO:0000313" key="10">
    <source>
        <dbReference type="Proteomes" id="UP001652661"/>
    </source>
</evidence>
<dbReference type="PROSITE" id="PS51767">
    <property type="entry name" value="PEPTIDASE_A1"/>
    <property type="match status" value="1"/>
</dbReference>
<dbReference type="GeneID" id="108075451"/>
<evidence type="ECO:0000256" key="8">
    <source>
        <dbReference type="SAM" id="SignalP"/>
    </source>
</evidence>
<dbReference type="Proteomes" id="UP001652661">
    <property type="component" value="Chromosome 3R"/>
</dbReference>
<dbReference type="PROSITE" id="PS00141">
    <property type="entry name" value="ASP_PROTEASE"/>
    <property type="match status" value="2"/>
</dbReference>
<dbReference type="InterPro" id="IPR001461">
    <property type="entry name" value="Aspartic_peptidase_A1"/>
</dbReference>
<evidence type="ECO:0000256" key="3">
    <source>
        <dbReference type="ARBA" id="ARBA00022750"/>
    </source>
</evidence>
<evidence type="ECO:0000256" key="5">
    <source>
        <dbReference type="PIRSR" id="PIRSR601461-1"/>
    </source>
</evidence>
<dbReference type="Pfam" id="PF00026">
    <property type="entry name" value="Asp"/>
    <property type="match status" value="1"/>
</dbReference>
<dbReference type="AlphaFoldDB" id="A0A6P4I5G3"/>
<feature type="active site" evidence="5">
    <location>
        <position position="80"/>
    </location>
</feature>
<dbReference type="SUPFAM" id="SSF50630">
    <property type="entry name" value="Acid proteases"/>
    <property type="match status" value="1"/>
</dbReference>
<comment type="similarity">
    <text evidence="1 7">Belongs to the peptidase A1 family.</text>
</comment>
<keyword evidence="10" id="KW-1185">Reference proteome</keyword>
<dbReference type="GO" id="GO:0005764">
    <property type="term" value="C:lysosome"/>
    <property type="evidence" value="ECO:0007669"/>
    <property type="project" value="TreeGrafter"/>
</dbReference>
<feature type="domain" description="Peptidase A1" evidence="9">
    <location>
        <begin position="62"/>
        <end position="370"/>
    </location>
</feature>
<gene>
    <name evidence="11" type="primary">LOC108075451</name>
</gene>
<evidence type="ECO:0000256" key="2">
    <source>
        <dbReference type="ARBA" id="ARBA00022670"/>
    </source>
</evidence>
<evidence type="ECO:0000256" key="6">
    <source>
        <dbReference type="PIRSR" id="PIRSR601461-2"/>
    </source>
</evidence>
<evidence type="ECO:0000259" key="9">
    <source>
        <dbReference type="PROSITE" id="PS51767"/>
    </source>
</evidence>
<reference evidence="11" key="1">
    <citation type="submission" date="2025-08" db="UniProtKB">
        <authorList>
            <consortium name="RefSeq"/>
        </authorList>
    </citation>
    <scope>IDENTIFICATION</scope>
    <source>
        <strain evidence="11">14028-0561.14</strain>
        <tissue evidence="11">Whole fly</tissue>
    </source>
</reference>
<dbReference type="PANTHER" id="PTHR47966:SF51">
    <property type="entry name" value="BETA-SITE APP-CLEAVING ENZYME, ISOFORM A-RELATED"/>
    <property type="match status" value="1"/>
</dbReference>
<dbReference type="InterPro" id="IPR001969">
    <property type="entry name" value="Aspartic_peptidase_AS"/>
</dbReference>
<dbReference type="Gene3D" id="2.40.70.10">
    <property type="entry name" value="Acid Proteases"/>
    <property type="match status" value="2"/>
</dbReference>
<dbReference type="GO" id="GO:0004190">
    <property type="term" value="F:aspartic-type endopeptidase activity"/>
    <property type="evidence" value="ECO:0007669"/>
    <property type="project" value="UniProtKB-KW"/>
</dbReference>
<protein>
    <submittedName>
        <fullName evidence="11">Cathepsin D</fullName>
    </submittedName>
</protein>
<keyword evidence="2 7" id="KW-0645">Protease</keyword>
<dbReference type="PANTHER" id="PTHR47966">
    <property type="entry name" value="BETA-SITE APP-CLEAVING ENZYME, ISOFORM A-RELATED"/>
    <property type="match status" value="1"/>
</dbReference>